<accession>V2WHM0</accession>
<reference evidence="3 4" key="1">
    <citation type="journal article" date="2014" name="BMC Genomics">
        <title>Genome and secretome analysis of the hemibiotrophic fungal pathogen, Moniliophthora roreri, which causes frosty pod rot disease of cacao: mechanisms of the biotrophic and necrotrophic phases.</title>
        <authorList>
            <person name="Meinhardt L.W."/>
            <person name="Costa G.G.L."/>
            <person name="Thomazella D.P.T."/>
            <person name="Teixeira P.J.P.L."/>
            <person name="Carazzolle M.F."/>
            <person name="Schuster S.C."/>
            <person name="Carlson J.E."/>
            <person name="Guiltinan M.J."/>
            <person name="Mieczkowski P."/>
            <person name="Farmer A."/>
            <person name="Ramaraj T."/>
            <person name="Crozier J."/>
            <person name="Davis R.E."/>
            <person name="Shao J."/>
            <person name="Melnick R.L."/>
            <person name="Pereira G.A.G."/>
            <person name="Bailey B.A."/>
        </authorList>
    </citation>
    <scope>NUCLEOTIDE SEQUENCE [LARGE SCALE GENOMIC DNA]</scope>
    <source>
        <strain evidence="3 4">MCA 2997</strain>
    </source>
</reference>
<comment type="caution">
    <text evidence="3">The sequence shown here is derived from an EMBL/GenBank/DDBJ whole genome shotgun (WGS) entry which is preliminary data.</text>
</comment>
<feature type="region of interest" description="Disordered" evidence="1">
    <location>
        <begin position="1"/>
        <end position="22"/>
    </location>
</feature>
<evidence type="ECO:0000313" key="4">
    <source>
        <dbReference type="Proteomes" id="UP000017559"/>
    </source>
</evidence>
<dbReference type="AlphaFoldDB" id="V2WHM0"/>
<dbReference type="HOGENOM" id="CLU_2427546_0_0_1"/>
<keyword evidence="2" id="KW-1133">Transmembrane helix</keyword>
<proteinExistence type="predicted"/>
<protein>
    <submittedName>
        <fullName evidence="3">Uncharacterized protein</fullName>
    </submittedName>
</protein>
<evidence type="ECO:0000313" key="3">
    <source>
        <dbReference type="EMBL" id="ESK81077.1"/>
    </source>
</evidence>
<dbReference type="OrthoDB" id="3163890at2759"/>
<feature type="transmembrane region" description="Helical" evidence="2">
    <location>
        <begin position="44"/>
        <end position="61"/>
    </location>
</feature>
<keyword evidence="2" id="KW-0812">Transmembrane</keyword>
<keyword evidence="2" id="KW-0472">Membrane</keyword>
<name>V2WHM0_MONRO</name>
<dbReference type="KEGG" id="mrr:Moror_13382"/>
<gene>
    <name evidence="3" type="ORF">Moror_13382</name>
</gene>
<organism evidence="3 4">
    <name type="scientific">Moniliophthora roreri (strain MCA 2997)</name>
    <name type="common">Cocoa frosty pod rot fungus</name>
    <name type="synonym">Crinipellis roreri</name>
    <dbReference type="NCBI Taxonomy" id="1381753"/>
    <lineage>
        <taxon>Eukaryota</taxon>
        <taxon>Fungi</taxon>
        <taxon>Dikarya</taxon>
        <taxon>Basidiomycota</taxon>
        <taxon>Agaricomycotina</taxon>
        <taxon>Agaricomycetes</taxon>
        <taxon>Agaricomycetidae</taxon>
        <taxon>Agaricales</taxon>
        <taxon>Marasmiineae</taxon>
        <taxon>Marasmiaceae</taxon>
        <taxon>Moniliophthora</taxon>
    </lineage>
</organism>
<dbReference type="Proteomes" id="UP000017559">
    <property type="component" value="Unassembled WGS sequence"/>
</dbReference>
<evidence type="ECO:0000256" key="2">
    <source>
        <dbReference type="SAM" id="Phobius"/>
    </source>
</evidence>
<sequence length="91" mass="10840">MVSKYMSNLKRQKVEDGERPTSSHAITAKIIQQMWDANRQGDRFKILHFIYVILFLCLLHINKALKIQATDIQLIEKYDEHRDLLVLWLPF</sequence>
<dbReference type="EMBL" id="AWSO01002718">
    <property type="protein sequence ID" value="ESK81077.1"/>
    <property type="molecule type" value="Genomic_DNA"/>
</dbReference>
<feature type="compositionally biased region" description="Basic and acidic residues" evidence="1">
    <location>
        <begin position="12"/>
        <end position="21"/>
    </location>
</feature>
<keyword evidence="4" id="KW-1185">Reference proteome</keyword>
<evidence type="ECO:0000256" key="1">
    <source>
        <dbReference type="SAM" id="MobiDB-lite"/>
    </source>
</evidence>